<feature type="region of interest" description="Disordered" evidence="1">
    <location>
        <begin position="529"/>
        <end position="564"/>
    </location>
</feature>
<feature type="compositionally biased region" description="Basic residues" evidence="1">
    <location>
        <begin position="530"/>
        <end position="546"/>
    </location>
</feature>
<feature type="compositionally biased region" description="Acidic residues" evidence="1">
    <location>
        <begin position="550"/>
        <end position="560"/>
    </location>
</feature>
<dbReference type="Proteomes" id="UP001172673">
    <property type="component" value="Unassembled WGS sequence"/>
</dbReference>
<comment type="caution">
    <text evidence="3">The sequence shown here is derived from an EMBL/GenBank/DDBJ whole genome shotgun (WGS) entry which is preliminary data.</text>
</comment>
<dbReference type="GO" id="GO:0005524">
    <property type="term" value="F:ATP binding"/>
    <property type="evidence" value="ECO:0007669"/>
    <property type="project" value="InterPro"/>
</dbReference>
<organism evidence="3 4">
    <name type="scientific">Cladophialophora chaetospira</name>
    <dbReference type="NCBI Taxonomy" id="386627"/>
    <lineage>
        <taxon>Eukaryota</taxon>
        <taxon>Fungi</taxon>
        <taxon>Dikarya</taxon>
        <taxon>Ascomycota</taxon>
        <taxon>Pezizomycotina</taxon>
        <taxon>Eurotiomycetes</taxon>
        <taxon>Chaetothyriomycetidae</taxon>
        <taxon>Chaetothyriales</taxon>
        <taxon>Herpotrichiellaceae</taxon>
        <taxon>Cladophialophora</taxon>
    </lineage>
</organism>
<sequence length="1095" mass="119121">MLANSNHAERRPAPTVTVGLDGTCDDGVVLLKKAEPAKLDVCIPALSNQSTSLPPAETRTQGLWHIAEGDDLEKENTRVKRRKVSDEPIQAPLETEGGSITTALTWHDQLQDAARTLVPKGEEIDANEPHYQVLQATDLDVSRPAETAIRPTPAPQPPFDTSSITVEIEPPHPSANFSVQTDGAMDDPPLKRIKASSTPKKKLLRSDHGKLSFSPKKSPRRSPRVGTVQQNSESKGSAKTAKSAKKVEMKNGKFVSSLQVSLPYSAPDSAARIDEILSGKPQKGSTETPAAQAPAMPNKSAPPKTTHPFFMGKTAVKAQQQQNESKSEQSSVVIVSDDEAKIRGSPKPPKAWKDIVFGSGKPAKQIVSSLPPIWPPIAFQHIHPSRDRLVSTLTHVSTSKRPAKLKQRDLRLRADEDVLQVFSAGLTPHADSSTLQLPGRKVMSGKELAGAVSSELEAGSVQPSRLRSLASLKARIESASSCFDNGMAAGPQMWSQEYAPTCWQDVLEDQSKTLHDWLDNLRVNQVQSGKLHKAKLPTPKKQRRKRKSDELDDFIADSDDDARSTASGKNAILLVGPPGSGKTASVFAVAQNLGFEVFEIHPGMRRSAKDIQDKVGDMMQNHLVQQSSTLSRESSASIDDRAALTEPLPANQKTMAGFMNAPKRGKQPKPAAKQDNAESKTKSQKQSVILFEEADILFDEDKGFWTHVQWLIRSTKRPVILTCNDTDSVPIDDLDLFAVLHYGHPDTEDAVQHLAHIAAAEGHLLGKEALRTLYLTKGRDLRAAITELSLWCQMTVGSQQGGLDWMLPYEDKRKPNPDGSVTRIVSQDTYTSGLDLLPHRFEDTEDLVRFTQDSLGISLLDWVQDDVCSNAADTKSIQALSDMLILSDTKSALDLFDDATSPILAGAMKRFCGSATTTTPATRDEVVRLYLNTMASTPPTRSKISGIFDSLLDEPRIGLPAAPGRKAPSLDNPSAISIITEVAPYIRSIVSHDKRLEQLRTELHSGSQTGSSKRQRRTRASRAAMEGGNKGTTRRDKWFPEELDWDAVLGTGNGWPMVGDEETNASEIASGVVSNEETPTATPSSSLATDVGVEV</sequence>
<proteinExistence type="predicted"/>
<dbReference type="Pfam" id="PF00004">
    <property type="entry name" value="AAA"/>
    <property type="match status" value="1"/>
</dbReference>
<dbReference type="GO" id="GO:0016887">
    <property type="term" value="F:ATP hydrolysis activity"/>
    <property type="evidence" value="ECO:0007669"/>
    <property type="project" value="InterPro"/>
</dbReference>
<dbReference type="InterPro" id="IPR003593">
    <property type="entry name" value="AAA+_ATPase"/>
</dbReference>
<gene>
    <name evidence="3" type="ORF">H2200_003143</name>
</gene>
<dbReference type="PANTHER" id="PTHR23389:SF21">
    <property type="entry name" value="ATPASE FAMILY AAA DOMAIN-CONTAINING PROTEIN 5"/>
    <property type="match status" value="1"/>
</dbReference>
<dbReference type="InterPro" id="IPR003959">
    <property type="entry name" value="ATPase_AAA_core"/>
</dbReference>
<feature type="region of interest" description="Disordered" evidence="1">
    <location>
        <begin position="1072"/>
        <end position="1095"/>
    </location>
</feature>
<feature type="compositionally biased region" description="Polar residues" evidence="1">
    <location>
        <begin position="625"/>
        <end position="637"/>
    </location>
</feature>
<dbReference type="GO" id="GO:0003677">
    <property type="term" value="F:DNA binding"/>
    <property type="evidence" value="ECO:0007669"/>
    <property type="project" value="TreeGrafter"/>
</dbReference>
<dbReference type="PANTHER" id="PTHR23389">
    <property type="entry name" value="CHROMOSOME TRANSMISSION FIDELITY FACTOR 18"/>
    <property type="match status" value="1"/>
</dbReference>
<evidence type="ECO:0000313" key="4">
    <source>
        <dbReference type="Proteomes" id="UP001172673"/>
    </source>
</evidence>
<name>A0AA38XGW1_9EURO</name>
<evidence type="ECO:0000259" key="2">
    <source>
        <dbReference type="SMART" id="SM00382"/>
    </source>
</evidence>
<feature type="compositionally biased region" description="Low complexity" evidence="1">
    <location>
        <begin position="1074"/>
        <end position="1089"/>
    </location>
</feature>
<feature type="domain" description="AAA+ ATPase" evidence="2">
    <location>
        <begin position="568"/>
        <end position="746"/>
    </location>
</feature>
<reference evidence="3" key="1">
    <citation type="submission" date="2022-10" db="EMBL/GenBank/DDBJ databases">
        <title>Culturing micro-colonial fungi from biological soil crusts in the Mojave desert and describing Neophaeococcomyces mojavensis, and introducing the new genera and species Taxawa tesnikishii.</title>
        <authorList>
            <person name="Kurbessoian T."/>
            <person name="Stajich J.E."/>
        </authorList>
    </citation>
    <scope>NUCLEOTIDE SEQUENCE</scope>
    <source>
        <strain evidence="3">TK_41</strain>
    </source>
</reference>
<evidence type="ECO:0000256" key="1">
    <source>
        <dbReference type="SAM" id="MobiDB-lite"/>
    </source>
</evidence>
<feature type="compositionally biased region" description="Basic residues" evidence="1">
    <location>
        <begin position="191"/>
        <end position="203"/>
    </location>
</feature>
<feature type="region of interest" description="Disordered" evidence="1">
    <location>
        <begin position="278"/>
        <end position="309"/>
    </location>
</feature>
<feature type="region of interest" description="Disordered" evidence="1">
    <location>
        <begin position="625"/>
        <end position="684"/>
    </location>
</feature>
<protein>
    <recommendedName>
        <fullName evidence="2">AAA+ ATPase domain-containing protein</fullName>
    </recommendedName>
</protein>
<feature type="region of interest" description="Disordered" evidence="1">
    <location>
        <begin position="1001"/>
        <end position="1035"/>
    </location>
</feature>
<dbReference type="AlphaFoldDB" id="A0AA38XGW1"/>
<feature type="region of interest" description="Disordered" evidence="1">
    <location>
        <begin position="147"/>
        <end position="245"/>
    </location>
</feature>
<dbReference type="Gene3D" id="3.40.50.300">
    <property type="entry name" value="P-loop containing nucleotide triphosphate hydrolases"/>
    <property type="match status" value="1"/>
</dbReference>
<keyword evidence="4" id="KW-1185">Reference proteome</keyword>
<evidence type="ECO:0000313" key="3">
    <source>
        <dbReference type="EMBL" id="KAJ9613202.1"/>
    </source>
</evidence>
<dbReference type="InterPro" id="IPR027417">
    <property type="entry name" value="P-loop_NTPase"/>
</dbReference>
<accession>A0AA38XGW1</accession>
<dbReference type="EMBL" id="JAPDRK010000004">
    <property type="protein sequence ID" value="KAJ9613202.1"/>
    <property type="molecule type" value="Genomic_DNA"/>
</dbReference>
<dbReference type="SMART" id="SM00382">
    <property type="entry name" value="AAA"/>
    <property type="match status" value="1"/>
</dbReference>
<dbReference type="SUPFAM" id="SSF52540">
    <property type="entry name" value="P-loop containing nucleoside triphosphate hydrolases"/>
    <property type="match status" value="1"/>
</dbReference>
<dbReference type="GO" id="GO:0005634">
    <property type="term" value="C:nucleus"/>
    <property type="evidence" value="ECO:0007669"/>
    <property type="project" value="TreeGrafter"/>
</dbReference>